<dbReference type="RefSeq" id="WP_137640011.1">
    <property type="nucleotide sequence ID" value="NZ_BJDK01000012.1"/>
</dbReference>
<protein>
    <submittedName>
        <fullName evidence="2">NAD(P)H-binding protein</fullName>
    </submittedName>
</protein>
<gene>
    <name evidence="2" type="ORF">ACFP3T_03695</name>
</gene>
<name>A0ABW1R2Y4_9LACO</name>
<comment type="caution">
    <text evidence="2">The sequence shown here is derived from an EMBL/GenBank/DDBJ whole genome shotgun (WGS) entry which is preliminary data.</text>
</comment>
<evidence type="ECO:0000313" key="3">
    <source>
        <dbReference type="Proteomes" id="UP001596253"/>
    </source>
</evidence>
<feature type="domain" description="NAD(P)-binding" evidence="1">
    <location>
        <begin position="10"/>
        <end position="195"/>
    </location>
</feature>
<organism evidence="2 3">
    <name type="scientific">Lactiplantibacillus dongliensis</name>
    <dbReference type="NCBI Taxonomy" id="2559919"/>
    <lineage>
        <taxon>Bacteria</taxon>
        <taxon>Bacillati</taxon>
        <taxon>Bacillota</taxon>
        <taxon>Bacilli</taxon>
        <taxon>Lactobacillales</taxon>
        <taxon>Lactobacillaceae</taxon>
        <taxon>Lactiplantibacillus</taxon>
    </lineage>
</organism>
<dbReference type="InterPro" id="IPR036291">
    <property type="entry name" value="NAD(P)-bd_dom_sf"/>
</dbReference>
<dbReference type="InterPro" id="IPR051606">
    <property type="entry name" value="Polyketide_Oxido-like"/>
</dbReference>
<dbReference type="Proteomes" id="UP001596253">
    <property type="component" value="Unassembled WGS sequence"/>
</dbReference>
<dbReference type="SUPFAM" id="SSF51735">
    <property type="entry name" value="NAD(P)-binding Rossmann-fold domains"/>
    <property type="match status" value="1"/>
</dbReference>
<sequence length="218" mass="23708">MMKKVLILAANGQIARIVEQRLLTEPAFQDVALTLFLRKASRLAQLAENDRVTLIDGDITDVTSVTKAMAGQTMVFVAVVDHDANNRLTRNVIAAMQATGVKRVLFTNVLGLYHEVPGEFGRWNEATIGSGMASARQSDALLAASGLDYTTLRLPWLNDRDEVTYSVTTKDQPYAGVSGSRQSVADVVVRLIADPNAYNRDSIGIADPATQGQDRPVY</sequence>
<evidence type="ECO:0000259" key="1">
    <source>
        <dbReference type="Pfam" id="PF13460"/>
    </source>
</evidence>
<dbReference type="PANTHER" id="PTHR43355:SF2">
    <property type="entry name" value="FLAVIN REDUCTASE (NADPH)"/>
    <property type="match status" value="1"/>
</dbReference>
<keyword evidence="3" id="KW-1185">Reference proteome</keyword>
<proteinExistence type="predicted"/>
<dbReference type="Pfam" id="PF13460">
    <property type="entry name" value="NAD_binding_10"/>
    <property type="match status" value="1"/>
</dbReference>
<accession>A0ABW1R2Y4</accession>
<dbReference type="EMBL" id="JBHSSD010000012">
    <property type="protein sequence ID" value="MFC6163775.1"/>
    <property type="molecule type" value="Genomic_DNA"/>
</dbReference>
<reference evidence="3" key="1">
    <citation type="journal article" date="2019" name="Int. J. Syst. Evol. Microbiol.">
        <title>The Global Catalogue of Microorganisms (GCM) 10K type strain sequencing project: providing services to taxonomists for standard genome sequencing and annotation.</title>
        <authorList>
            <consortium name="The Broad Institute Genomics Platform"/>
            <consortium name="The Broad Institute Genome Sequencing Center for Infectious Disease"/>
            <person name="Wu L."/>
            <person name="Ma J."/>
        </authorList>
    </citation>
    <scope>NUCLEOTIDE SEQUENCE [LARGE SCALE GENOMIC DNA]</scope>
    <source>
        <strain evidence="3">CCM 8932</strain>
    </source>
</reference>
<dbReference type="PANTHER" id="PTHR43355">
    <property type="entry name" value="FLAVIN REDUCTASE (NADPH)"/>
    <property type="match status" value="1"/>
</dbReference>
<dbReference type="Gene3D" id="3.40.50.720">
    <property type="entry name" value="NAD(P)-binding Rossmann-like Domain"/>
    <property type="match status" value="1"/>
</dbReference>
<evidence type="ECO:0000313" key="2">
    <source>
        <dbReference type="EMBL" id="MFC6163775.1"/>
    </source>
</evidence>
<dbReference type="InterPro" id="IPR016040">
    <property type="entry name" value="NAD(P)-bd_dom"/>
</dbReference>